<dbReference type="Proteomes" id="UP000886998">
    <property type="component" value="Unassembled WGS sequence"/>
</dbReference>
<evidence type="ECO:0000259" key="2">
    <source>
        <dbReference type="Pfam" id="PF04037"/>
    </source>
</evidence>
<protein>
    <recommendedName>
        <fullName evidence="2">DUF382 domain-containing protein</fullName>
    </recommendedName>
</protein>
<feature type="region of interest" description="Disordered" evidence="1">
    <location>
        <begin position="57"/>
        <end position="76"/>
    </location>
</feature>
<dbReference type="GO" id="GO:0005634">
    <property type="term" value="C:nucleus"/>
    <property type="evidence" value="ECO:0007669"/>
    <property type="project" value="InterPro"/>
</dbReference>
<evidence type="ECO:0000256" key="1">
    <source>
        <dbReference type="SAM" id="MobiDB-lite"/>
    </source>
</evidence>
<dbReference type="EMBL" id="BMAV01001045">
    <property type="protein sequence ID" value="GFY38747.1"/>
    <property type="molecule type" value="Genomic_DNA"/>
</dbReference>
<name>A0A8X7BQE3_9ARAC</name>
<feature type="region of interest" description="Disordered" evidence="1">
    <location>
        <begin position="293"/>
        <end position="361"/>
    </location>
</feature>
<dbReference type="Pfam" id="PF04037">
    <property type="entry name" value="DUF382"/>
    <property type="match status" value="1"/>
</dbReference>
<dbReference type="InterPro" id="IPR007180">
    <property type="entry name" value="DUF382"/>
</dbReference>
<evidence type="ECO:0000313" key="4">
    <source>
        <dbReference type="Proteomes" id="UP000886998"/>
    </source>
</evidence>
<organism evidence="3 4">
    <name type="scientific">Trichonephila inaurata madagascariensis</name>
    <dbReference type="NCBI Taxonomy" id="2747483"/>
    <lineage>
        <taxon>Eukaryota</taxon>
        <taxon>Metazoa</taxon>
        <taxon>Ecdysozoa</taxon>
        <taxon>Arthropoda</taxon>
        <taxon>Chelicerata</taxon>
        <taxon>Arachnida</taxon>
        <taxon>Araneae</taxon>
        <taxon>Araneomorphae</taxon>
        <taxon>Entelegynae</taxon>
        <taxon>Araneoidea</taxon>
        <taxon>Nephilidae</taxon>
        <taxon>Trichonephila</taxon>
        <taxon>Trichonephila inaurata</taxon>
    </lineage>
</organism>
<comment type="caution">
    <text evidence="3">The sequence shown here is derived from an EMBL/GenBank/DDBJ whole genome shotgun (WGS) entry which is preliminary data.</text>
</comment>
<proteinExistence type="predicted"/>
<gene>
    <name evidence="3" type="primary">NCL1_30863</name>
    <name evidence="3" type="ORF">TNIN_159561</name>
</gene>
<dbReference type="AlphaFoldDB" id="A0A8X7BQE3"/>
<feature type="domain" description="DUF382" evidence="2">
    <location>
        <begin position="382"/>
        <end position="423"/>
    </location>
</feature>
<reference evidence="3" key="1">
    <citation type="submission" date="2020-08" db="EMBL/GenBank/DDBJ databases">
        <title>Multicomponent nature underlies the extraordinary mechanical properties of spider dragline silk.</title>
        <authorList>
            <person name="Kono N."/>
            <person name="Nakamura H."/>
            <person name="Mori M."/>
            <person name="Yoshida Y."/>
            <person name="Ohtoshi R."/>
            <person name="Malay A.D."/>
            <person name="Moran D.A.P."/>
            <person name="Tomita M."/>
            <person name="Numata K."/>
            <person name="Arakawa K."/>
        </authorList>
    </citation>
    <scope>NUCLEOTIDE SEQUENCE</scope>
</reference>
<evidence type="ECO:0000313" key="3">
    <source>
        <dbReference type="EMBL" id="GFY38747.1"/>
    </source>
</evidence>
<accession>A0A8X7BQE3</accession>
<dbReference type="OrthoDB" id="10260794at2759"/>
<keyword evidence="4" id="KW-1185">Reference proteome</keyword>
<sequence length="423" mass="51006">MFETTSKEDLETVLVEIGETVDPDMNVEDLKQKLMQSKAYLEDEEFVKDFLDTTIEERMEEEERRKRDEEHRKKMEEWSKKIEDLRKKAEERRLEREYELELARNEAEERRLERKQELEFARIEARWKRENETRIREARHKEEMETRLKAGEQVRLKGGKKEAKAVVERWKIEEEKRIEKERRMNERIALKEEMRLKKEAKVVEERRKIEEERRMNGRAVLEEEMRLKKERWLVEDQLRHVQEKHKMRMKEEQKCLPEERYEDMEVPQAIEKVLVFKSEQVQMLSADRDAVAQPVAAEEEKGLSRDSANVPPIPDEDETYGGKEGTPVDVRKDKAKGGVNPVILSKERRNLDDDEIEEETPQLPERKFKKLSRMTVAKFQNTVDLKASSNMVLIPQHWSFRREYSQDKRGRERLVWELPDFIN</sequence>